<dbReference type="InParanoid" id="C5LBT6"/>
<evidence type="ECO:0000259" key="7">
    <source>
        <dbReference type="Pfam" id="PF22770"/>
    </source>
</evidence>
<dbReference type="GO" id="GO:0000172">
    <property type="term" value="C:ribonuclease MRP complex"/>
    <property type="evidence" value="ECO:0007669"/>
    <property type="project" value="InterPro"/>
</dbReference>
<keyword evidence="9" id="KW-1185">Reference proteome</keyword>
<dbReference type="InterPro" id="IPR012590">
    <property type="entry name" value="POPLD_dom"/>
</dbReference>
<evidence type="ECO:0000259" key="5">
    <source>
        <dbReference type="Pfam" id="PF06978"/>
    </source>
</evidence>
<evidence type="ECO:0000313" key="8">
    <source>
        <dbReference type="EMBL" id="EER05907.1"/>
    </source>
</evidence>
<dbReference type="Pfam" id="PF08170">
    <property type="entry name" value="POPLD"/>
    <property type="match status" value="1"/>
</dbReference>
<evidence type="ECO:0000259" key="6">
    <source>
        <dbReference type="Pfam" id="PF08170"/>
    </source>
</evidence>
<evidence type="ECO:0000256" key="3">
    <source>
        <dbReference type="ARBA" id="ARBA00023242"/>
    </source>
</evidence>
<dbReference type="GO" id="GO:0001682">
    <property type="term" value="P:tRNA 5'-leader removal"/>
    <property type="evidence" value="ECO:0007669"/>
    <property type="project" value="InterPro"/>
</dbReference>
<name>C5LBT6_PERM5</name>
<dbReference type="Proteomes" id="UP000007800">
    <property type="component" value="Unassembled WGS sequence"/>
</dbReference>
<evidence type="ECO:0000313" key="9">
    <source>
        <dbReference type="Proteomes" id="UP000007800"/>
    </source>
</evidence>
<evidence type="ECO:0000256" key="4">
    <source>
        <dbReference type="SAM" id="MobiDB-lite"/>
    </source>
</evidence>
<dbReference type="GO" id="GO:0005655">
    <property type="term" value="C:nucleolar ribonuclease P complex"/>
    <property type="evidence" value="ECO:0007669"/>
    <property type="project" value="InterPro"/>
</dbReference>
<feature type="domain" description="POPLD" evidence="6">
    <location>
        <begin position="298"/>
        <end position="383"/>
    </location>
</feature>
<dbReference type="SUPFAM" id="SSF101790">
    <property type="entry name" value="Aminomethyltransferase beta-barrel domain"/>
    <property type="match status" value="1"/>
</dbReference>
<gene>
    <name evidence="8" type="ORF">Pmar_PMAR011965</name>
</gene>
<dbReference type="Pfam" id="PF22770">
    <property type="entry name" value="POP1_C"/>
    <property type="match status" value="1"/>
</dbReference>
<proteinExistence type="predicted"/>
<reference evidence="8 9" key="1">
    <citation type="submission" date="2008-07" db="EMBL/GenBank/DDBJ databases">
        <authorList>
            <person name="El-Sayed N."/>
            <person name="Caler E."/>
            <person name="Inman J."/>
            <person name="Amedeo P."/>
            <person name="Hass B."/>
            <person name="Wortman J."/>
        </authorList>
    </citation>
    <scope>NUCLEOTIDE SEQUENCE [LARGE SCALE GENOMIC DNA]</scope>
    <source>
        <strain evidence="9">ATCC 50983 / TXsc</strain>
    </source>
</reference>
<sequence length="525" mass="58466">MVGRRPLTQPLRSTSGNNSVPPAMLGLKEYLSSREEEIHQVFGRRAAGSSLQFPVRSLRRRIRSARPRGRLSAAQMARLLEKRAHVASRSPQRRSRKARWRTLQFWKERGVLATHIWHAKRFEMVDGIPMRVRDKGERAVHRIASHKCVVMDRSSWPCIEVQCNTSEELNEVLGRGLRTSISLTMGLFASEGRLRAAALLLGDEGEVLSPIYVMREENPAGKAFIWVHPSATEHLENLLMGKLSSMTRLKPSEMSWFALEGPRARETVMRALDIEASSTLGGIVQRGAVHVVTTSHGCDVIVSDGMNAAFRKLVFAGASAIGQDDWEKLHRGVPCFPMDYPDSAACRRRSAEQAKTLLERQLRRPGALKGESLAIESPLFTDWSLLADLEGLALPRVARDDRAIEKADLVCVRLRADARGVPSALAHLYATTEEDEGESTLYQSKGESESIRPLIGFVTSGGFGYHQGCGIAIGFIKASFYGSMQTNKIWFRNVTSRHYHRAVVKRLGRWEGTDSFLSGLNVVST</sequence>
<feature type="region of interest" description="Disordered" evidence="4">
    <location>
        <begin position="1"/>
        <end position="21"/>
    </location>
</feature>
<protein>
    <submittedName>
        <fullName evidence="8">Uncharacterized protein</fullName>
    </submittedName>
</protein>
<dbReference type="InterPro" id="IPR039182">
    <property type="entry name" value="Pop1"/>
</dbReference>
<dbReference type="InterPro" id="IPR055079">
    <property type="entry name" value="POP1_C"/>
</dbReference>
<keyword evidence="2" id="KW-0819">tRNA processing</keyword>
<organism evidence="9">
    <name type="scientific">Perkinsus marinus (strain ATCC 50983 / TXsc)</name>
    <dbReference type="NCBI Taxonomy" id="423536"/>
    <lineage>
        <taxon>Eukaryota</taxon>
        <taxon>Sar</taxon>
        <taxon>Alveolata</taxon>
        <taxon>Perkinsozoa</taxon>
        <taxon>Perkinsea</taxon>
        <taxon>Perkinsida</taxon>
        <taxon>Perkinsidae</taxon>
        <taxon>Perkinsus</taxon>
    </lineage>
</organism>
<comment type="subcellular location">
    <subcellularLocation>
        <location evidence="1">Nucleus</location>
    </subcellularLocation>
</comment>
<dbReference type="InterPro" id="IPR029043">
    <property type="entry name" value="GcvT/YgfZ_C"/>
</dbReference>
<dbReference type="EMBL" id="GG680918">
    <property type="protein sequence ID" value="EER05907.1"/>
    <property type="molecule type" value="Genomic_DNA"/>
</dbReference>
<dbReference type="RefSeq" id="XP_002774091.1">
    <property type="nucleotide sequence ID" value="XM_002774045.1"/>
</dbReference>
<dbReference type="PANTHER" id="PTHR22731:SF3">
    <property type="entry name" value="RIBONUCLEASES P_MRP PROTEIN SUBUNIT POP1"/>
    <property type="match status" value="1"/>
</dbReference>
<dbReference type="Pfam" id="PF06978">
    <property type="entry name" value="POP1_N"/>
    <property type="match status" value="1"/>
</dbReference>
<feature type="domain" description="POP1 C-terminal" evidence="7">
    <location>
        <begin position="448"/>
        <end position="504"/>
    </location>
</feature>
<dbReference type="InterPro" id="IPR009723">
    <property type="entry name" value="Pop1_N"/>
</dbReference>
<dbReference type="OrthoDB" id="442863at2759"/>
<dbReference type="OMA" id="ATHIWHA"/>
<dbReference type="PANTHER" id="PTHR22731">
    <property type="entry name" value="RIBONUCLEASES P/MRP PROTEIN SUBUNIT POP1"/>
    <property type="match status" value="1"/>
</dbReference>
<dbReference type="AlphaFoldDB" id="C5LBT6"/>
<evidence type="ECO:0000256" key="2">
    <source>
        <dbReference type="ARBA" id="ARBA00022694"/>
    </source>
</evidence>
<feature type="compositionally biased region" description="Polar residues" evidence="4">
    <location>
        <begin position="10"/>
        <end position="20"/>
    </location>
</feature>
<accession>C5LBT6</accession>
<keyword evidence="3" id="KW-0539">Nucleus</keyword>
<dbReference type="GeneID" id="9064636"/>
<dbReference type="SUPFAM" id="SSF103025">
    <property type="entry name" value="Folate-binding domain"/>
    <property type="match status" value="1"/>
</dbReference>
<evidence type="ECO:0000256" key="1">
    <source>
        <dbReference type="ARBA" id="ARBA00004123"/>
    </source>
</evidence>
<feature type="domain" description="Pop1 N-terminal" evidence="5">
    <location>
        <begin position="94"/>
        <end position="162"/>
    </location>
</feature>